<evidence type="ECO:0000256" key="1">
    <source>
        <dbReference type="ARBA" id="ARBA00022723"/>
    </source>
</evidence>
<evidence type="ECO:0000259" key="6">
    <source>
        <dbReference type="PROSITE" id="PS50966"/>
    </source>
</evidence>
<evidence type="ECO:0000256" key="4">
    <source>
        <dbReference type="PROSITE-ProRule" id="PRU00325"/>
    </source>
</evidence>
<dbReference type="SMART" id="SM00575">
    <property type="entry name" value="ZnF_PMZ"/>
    <property type="match status" value="1"/>
</dbReference>
<evidence type="ECO:0000256" key="5">
    <source>
        <dbReference type="SAM" id="MobiDB-lite"/>
    </source>
</evidence>
<dbReference type="GO" id="GO:0008270">
    <property type="term" value="F:zinc ion binding"/>
    <property type="evidence" value="ECO:0007669"/>
    <property type="project" value="UniProtKB-KW"/>
</dbReference>
<sequence length="317" mass="35710">MCAARTIVRKEFGSTKFVGEFGLKIWTKIVRNREGSKKCKFLWPGGGGFEVEDYLNSKNKVDLGRNTYIVDLEDRKCTCRYWDISGIPCRHVMTVLSLKKLRVEEYVSDWYKLSRFRASYAYEVPQMENEPYVEQPPLVEDNHPPSVDDNQPCIAKEELVNMTQEDPPMSQVVSPTPPIQQAITPITRKKERARSAHQPAKDKSEINNLGHIVHIVKSNPLLVNLGLSIAEVKSKFISSQLYDNYCEHALSQSTIPEIIILLDTQAQPLRRGQALNTNDFPPPTLNPFAPVEHAKGGDENQSHNSAPTPNQGDLVAA</sequence>
<proteinExistence type="predicted"/>
<organism evidence="7 8">
    <name type="scientific">Rubroshorea leprosula</name>
    <dbReference type="NCBI Taxonomy" id="152421"/>
    <lineage>
        <taxon>Eukaryota</taxon>
        <taxon>Viridiplantae</taxon>
        <taxon>Streptophyta</taxon>
        <taxon>Embryophyta</taxon>
        <taxon>Tracheophyta</taxon>
        <taxon>Spermatophyta</taxon>
        <taxon>Magnoliopsida</taxon>
        <taxon>eudicotyledons</taxon>
        <taxon>Gunneridae</taxon>
        <taxon>Pentapetalae</taxon>
        <taxon>rosids</taxon>
        <taxon>malvids</taxon>
        <taxon>Malvales</taxon>
        <taxon>Dipterocarpaceae</taxon>
        <taxon>Rubroshorea</taxon>
    </lineage>
</organism>
<keyword evidence="1" id="KW-0479">Metal-binding</keyword>
<keyword evidence="2 4" id="KW-0863">Zinc-finger</keyword>
<protein>
    <recommendedName>
        <fullName evidence="6">SWIM-type domain-containing protein</fullName>
    </recommendedName>
</protein>
<evidence type="ECO:0000313" key="8">
    <source>
        <dbReference type="Proteomes" id="UP001054252"/>
    </source>
</evidence>
<comment type="caution">
    <text evidence="7">The sequence shown here is derived from an EMBL/GenBank/DDBJ whole genome shotgun (WGS) entry which is preliminary data.</text>
</comment>
<feature type="domain" description="SWIM-type" evidence="6">
    <location>
        <begin position="68"/>
        <end position="100"/>
    </location>
</feature>
<evidence type="ECO:0000256" key="2">
    <source>
        <dbReference type="ARBA" id="ARBA00022771"/>
    </source>
</evidence>
<evidence type="ECO:0000256" key="3">
    <source>
        <dbReference type="ARBA" id="ARBA00022833"/>
    </source>
</evidence>
<evidence type="ECO:0000313" key="7">
    <source>
        <dbReference type="EMBL" id="GKV41987.1"/>
    </source>
</evidence>
<feature type="compositionally biased region" description="Basic and acidic residues" evidence="5">
    <location>
        <begin position="292"/>
        <end position="301"/>
    </location>
</feature>
<dbReference type="InterPro" id="IPR006564">
    <property type="entry name" value="Znf_PMZ"/>
</dbReference>
<keyword evidence="3" id="KW-0862">Zinc</keyword>
<dbReference type="AlphaFoldDB" id="A0AAV5LXT5"/>
<dbReference type="PANTHER" id="PTHR31973">
    <property type="entry name" value="POLYPROTEIN, PUTATIVE-RELATED"/>
    <property type="match status" value="1"/>
</dbReference>
<accession>A0AAV5LXT5</accession>
<name>A0AAV5LXT5_9ROSI</name>
<keyword evidence="8" id="KW-1185">Reference proteome</keyword>
<gene>
    <name evidence="7" type="ORF">SLEP1_g49449</name>
</gene>
<dbReference type="InterPro" id="IPR007527">
    <property type="entry name" value="Znf_SWIM"/>
</dbReference>
<dbReference type="EMBL" id="BPVZ01000154">
    <property type="protein sequence ID" value="GKV41987.1"/>
    <property type="molecule type" value="Genomic_DNA"/>
</dbReference>
<dbReference type="PROSITE" id="PS50966">
    <property type="entry name" value="ZF_SWIM"/>
    <property type="match status" value="1"/>
</dbReference>
<dbReference type="Proteomes" id="UP001054252">
    <property type="component" value="Unassembled WGS sequence"/>
</dbReference>
<reference evidence="7 8" key="1">
    <citation type="journal article" date="2021" name="Commun. Biol.">
        <title>The genome of Shorea leprosula (Dipterocarpaceae) highlights the ecological relevance of drought in aseasonal tropical rainforests.</title>
        <authorList>
            <person name="Ng K.K.S."/>
            <person name="Kobayashi M.J."/>
            <person name="Fawcett J.A."/>
            <person name="Hatakeyama M."/>
            <person name="Paape T."/>
            <person name="Ng C.H."/>
            <person name="Ang C.C."/>
            <person name="Tnah L.H."/>
            <person name="Lee C.T."/>
            <person name="Nishiyama T."/>
            <person name="Sese J."/>
            <person name="O'Brien M.J."/>
            <person name="Copetti D."/>
            <person name="Mohd Noor M.I."/>
            <person name="Ong R.C."/>
            <person name="Putra M."/>
            <person name="Sireger I.Z."/>
            <person name="Indrioko S."/>
            <person name="Kosugi Y."/>
            <person name="Izuno A."/>
            <person name="Isagi Y."/>
            <person name="Lee S.L."/>
            <person name="Shimizu K.K."/>
        </authorList>
    </citation>
    <scope>NUCLEOTIDE SEQUENCE [LARGE SCALE GENOMIC DNA]</scope>
    <source>
        <strain evidence="7">214</strain>
    </source>
</reference>
<dbReference type="Pfam" id="PF04434">
    <property type="entry name" value="SWIM"/>
    <property type="match status" value="1"/>
</dbReference>
<feature type="region of interest" description="Disordered" evidence="5">
    <location>
        <begin position="273"/>
        <end position="317"/>
    </location>
</feature>
<feature type="compositionally biased region" description="Polar residues" evidence="5">
    <location>
        <begin position="302"/>
        <end position="311"/>
    </location>
</feature>
<dbReference type="PANTHER" id="PTHR31973:SF187">
    <property type="entry name" value="MUTATOR TRANSPOSASE MUDRA PROTEIN"/>
    <property type="match status" value="1"/>
</dbReference>